<feature type="region of interest" description="Disordered" evidence="1">
    <location>
        <begin position="29"/>
        <end position="90"/>
    </location>
</feature>
<evidence type="ECO:0000313" key="2">
    <source>
        <dbReference type="EMBL" id="AAQ59960.1"/>
    </source>
</evidence>
<evidence type="ECO:0000313" key="3">
    <source>
        <dbReference type="Proteomes" id="UP000001424"/>
    </source>
</evidence>
<keyword evidence="3" id="KW-1185">Reference proteome</keyword>
<dbReference type="eggNOG" id="ENOG502Z86S">
    <property type="taxonomic scope" value="Bacteria"/>
</dbReference>
<dbReference type="Pfam" id="PF11925">
    <property type="entry name" value="DUF3443"/>
    <property type="match status" value="1"/>
</dbReference>
<accession>Q7NVQ4</accession>
<sequence length="583" mass="62573">MHEYVLENIAFETRYLHCSVIVAPCRAGLAGRQRKQREPGSGRAERSALPGKEHPAIRPAARGCHASGRRLPDQGLFHPGRHRRAGVSIPGPGIRRRLAWPRDSRSATAVRTGPLRQLQEFAAGAGKKPLGPGLAPRAVGIELHLGGESLRQGAQLRRQRICPAIASGRFLRRGHQMKGIIMRQLLIATLAAISSSAGAASNVLPMRVHHNAVVQAANQPTVSVTLCLPGHTDVDHCQTIPDILVDTGAAGLRIMSEALKPSLRTAFAPETHHGMAVAECLQYVQSAAWGSVAQADVWLGTDPTLDRGTKPQYGKMVPFQLIGDSRVPAPPLGCNSQGPLEDTVEDFGSNGTIGVSPDTLDHNPLYYTCTASSCTRQRLAETQQVPNPVGRLPDDNNGVILQMDALSNGRVQESSNGKLILGIGTEDNNKLAPNTKIAYVNEDMGMKSITLRIGSKPASTFNALYYDAFDSGTNTLTFPSLNGLSTLYPGRWWYNPDKPEVVSMSVTDDKGATTAGYAFTVAPTAEKDFEHYAALGQLGGHEDRMVLIGLPYFYGKTLYFAMKGAKVPSADGKTTLTGPFNGL</sequence>
<feature type="compositionally biased region" description="Basic and acidic residues" evidence="1">
    <location>
        <begin position="36"/>
        <end position="56"/>
    </location>
</feature>
<dbReference type="Proteomes" id="UP000001424">
    <property type="component" value="Chromosome"/>
</dbReference>
<reference evidence="2 3" key="1">
    <citation type="journal article" date="2003" name="Proc. Natl. Acad. Sci. U.S.A.">
        <title>The complete genome sequence of Chromobacterium violaceum reveals remarkable and exploitable bacterial adaptability.</title>
        <authorList>
            <person name="Vasconcelos A.T.R."/>
            <person name="de Almeida D.F."/>
            <person name="Almeida F.C."/>
            <person name="de Almeida L.G.P."/>
            <person name="de Almeida R."/>
            <person name="Goncalves J.A.A."/>
            <person name="Andrade E.M."/>
            <person name="Antonio R.V."/>
            <person name="Araripe J."/>
            <person name="de Araujo M.F.F."/>
            <person name="Filho S.A."/>
            <person name="Azevedo V."/>
            <person name="Batista A.J."/>
            <person name="Bataus L.A.M."/>
            <person name="Batista J.S."/>
            <person name="Belo A."/>
            <person name="vander Berg C."/>
            <person name="Blamey J."/>
            <person name="Bogo M."/>
            <person name="Bonato S."/>
            <person name="Bordignon J."/>
            <person name="Brito C.A."/>
            <person name="Brocchi M."/>
            <person name="Burity H.A."/>
            <person name="Camargo A.A."/>
            <person name="Cardoso D.D.P."/>
            <person name="Carneiro N.P."/>
            <person name="Carraro D.M."/>
            <person name="Carvalho C.M.B."/>
            <person name="Cascardo J.C.M."/>
            <person name="Cavada B.S."/>
            <person name="Chueire L.M.O."/>
            <person name="Pasa T.B.C."/>
            <person name="Duran N."/>
            <person name="Fagundes N."/>
            <person name="Falcao C.L."/>
            <person name="Fantinatti F."/>
            <person name="Farias I.P."/>
            <person name="Felipe M.S.S."/>
            <person name="Ferrari L.P."/>
            <person name="Ferro J.A."/>
            <person name="Ferro M.I.T."/>
            <person name="Franco G.R."/>
            <person name="Freitas N.S.A."/>
            <person name="Furlan L.R."/>
            <person name="Gazzinelli R.T."/>
            <person name="Gomes E.A."/>
            <person name="Goncalves P.R."/>
            <person name="Grangeiro T.B."/>
            <person name="Grattapaglia D."/>
            <person name="Grisard E.C."/>
            <person name="Guimaraes C.T."/>
            <person name="Hanna E.S."/>
            <person name="Hungria M."/>
            <person name="Jardim S.N."/>
            <person name="Laurino J."/>
            <person name="Leoi L.C.T."/>
            <person name="Fassarella L."/>
            <person name="Lima A."/>
            <person name="Loureiro M.F."/>
            <person name="Lyra M.C.P."/>
            <person name="Macedo M."/>
            <person name="Madeira H.M.F."/>
            <person name="Manfio G.P."/>
            <person name="Maranhao A.Q."/>
            <person name="Martins W.S."/>
            <person name="di Mauro S.M.Z."/>
            <person name="de Medeiros S.R.B."/>
            <person name="Meissner R.D.V."/>
            <person name="Menck C.F.M."/>
            <person name="Moreira M.A.M."/>
            <person name="Nascimento F.F."/>
            <person name="Nicolas M.F."/>
            <person name="Oliveira J.G."/>
            <person name="Oliveira S.C."/>
            <person name="Paixao R.F.C."/>
            <person name="Parente J.A."/>
            <person name="Pedrosa F.O."/>
            <person name="Pena S.J.D."/>
            <person name="Perreira J.O."/>
            <person name="Perreira M."/>
            <person name="Pinto L.S.R.C."/>
            <person name="Pinto L.S."/>
            <person name="Porto J.I.R."/>
            <person name="Potrich D.P."/>
            <person name="Neto C.E.R."/>
            <person name="Reis A.M.M."/>
            <person name="Rigo L.U."/>
            <person name="Rondinelli E."/>
            <person name="dos Santos E.B.P."/>
            <person name="Santos F.R."/>
            <person name="Schneider M.P.C."/>
            <person name="Seuanez H.N."/>
            <person name="Silva A.M.R."/>
            <person name="da Silva A.L.C."/>
            <person name="Silva D.W."/>
            <person name="Silva R."/>
            <person name="Simoes I.C."/>
            <person name="Simon D."/>
            <person name="Soares C.M.A."/>
            <person name="Soares R.B.A."/>
            <person name="Souza E.M."/>
            <person name="Souza K.R.L."/>
            <person name="Souza R.C."/>
            <person name="Steffens M.B.R."/>
            <person name="Steindel M."/>
            <person name="Teixeira S.R."/>
            <person name="Urmenyi T."/>
            <person name="Vettore A."/>
            <person name="Wassem R."/>
            <person name="Zaha A."/>
            <person name="Simpson A.J.G."/>
        </authorList>
    </citation>
    <scope>NUCLEOTIDE SEQUENCE [LARGE SCALE GENOMIC DNA]</scope>
    <source>
        <strain evidence="3">ATCC 12472 / DSM 30191 / JCM 1249 / NBRC 12614 / NCIMB 9131 / NCTC 9757</strain>
    </source>
</reference>
<dbReference type="InterPro" id="IPR021847">
    <property type="entry name" value="DUF3443"/>
</dbReference>
<name>Q7NVQ4_CHRVO</name>
<dbReference type="AlphaFoldDB" id="Q7NVQ4"/>
<dbReference type="EMBL" id="AE016825">
    <property type="protein sequence ID" value="AAQ59960.1"/>
    <property type="molecule type" value="Genomic_DNA"/>
</dbReference>
<dbReference type="STRING" id="243365.CV_2288"/>
<dbReference type="KEGG" id="cvi:CV_2288"/>
<evidence type="ECO:0000256" key="1">
    <source>
        <dbReference type="SAM" id="MobiDB-lite"/>
    </source>
</evidence>
<organism evidence="2 3">
    <name type="scientific">Chromobacterium violaceum (strain ATCC 12472 / DSM 30191 / JCM 1249 / CCUG 213 / NBRC 12614 / NCIMB 9131 / NCTC 9757 / MK)</name>
    <dbReference type="NCBI Taxonomy" id="243365"/>
    <lineage>
        <taxon>Bacteria</taxon>
        <taxon>Pseudomonadati</taxon>
        <taxon>Pseudomonadota</taxon>
        <taxon>Betaproteobacteria</taxon>
        <taxon>Neisseriales</taxon>
        <taxon>Chromobacteriaceae</taxon>
        <taxon>Chromobacterium</taxon>
    </lineage>
</organism>
<proteinExistence type="predicted"/>
<gene>
    <name evidence="2" type="ordered locus">CV_2288</name>
</gene>
<dbReference type="HOGENOM" id="CLU_467486_0_0_4"/>
<protein>
    <submittedName>
        <fullName evidence="2">Uncharacterized protein</fullName>
    </submittedName>
</protein>